<evidence type="ECO:0000256" key="2">
    <source>
        <dbReference type="ARBA" id="ARBA00022695"/>
    </source>
</evidence>
<keyword evidence="4" id="KW-0342">GTP-binding</keyword>
<dbReference type="Pfam" id="PF01983">
    <property type="entry name" value="CofC"/>
    <property type="match status" value="1"/>
</dbReference>
<comment type="caution">
    <text evidence="5">The sequence shown here is derived from an EMBL/GenBank/DDBJ whole genome shotgun (WGS) entry which is preliminary data.</text>
</comment>
<keyword evidence="1 5" id="KW-0808">Transferase</keyword>
<organism evidence="5 6">
    <name type="scientific">Novosphingobium rhizovicinum</name>
    <dbReference type="NCBI Taxonomy" id="3228928"/>
    <lineage>
        <taxon>Bacteria</taxon>
        <taxon>Pseudomonadati</taxon>
        <taxon>Pseudomonadota</taxon>
        <taxon>Alphaproteobacteria</taxon>
        <taxon>Sphingomonadales</taxon>
        <taxon>Sphingomonadaceae</taxon>
        <taxon>Novosphingobium</taxon>
    </lineage>
</organism>
<dbReference type="EC" id="2.7.7.68" evidence="5"/>
<protein>
    <submittedName>
        <fullName evidence="5">2-phospho-L-lactate guanylyltransferase</fullName>
        <ecNumber evidence="5">2.7.7.68</ecNumber>
    </submittedName>
</protein>
<dbReference type="PANTHER" id="PTHR40392:SF1">
    <property type="entry name" value="2-PHOSPHO-L-LACTATE GUANYLYLTRANSFERASE"/>
    <property type="match status" value="1"/>
</dbReference>
<gene>
    <name evidence="5" type="primary">cofC</name>
    <name evidence="5" type="ORF">ABUH87_09955</name>
</gene>
<accession>A0ABV3RBK6</accession>
<dbReference type="InterPro" id="IPR002835">
    <property type="entry name" value="CofC"/>
</dbReference>
<keyword evidence="3" id="KW-0547">Nucleotide-binding</keyword>
<dbReference type="RefSeq" id="WP_367773103.1">
    <property type="nucleotide sequence ID" value="NZ_JBFNXR010000033.1"/>
</dbReference>
<keyword evidence="2 5" id="KW-0548">Nucleotidyltransferase</keyword>
<dbReference type="GO" id="GO:0043814">
    <property type="term" value="F:phospholactate guanylyltransferase activity"/>
    <property type="evidence" value="ECO:0007669"/>
    <property type="project" value="UniProtKB-EC"/>
</dbReference>
<evidence type="ECO:0000313" key="6">
    <source>
        <dbReference type="Proteomes" id="UP001556118"/>
    </source>
</evidence>
<dbReference type="InterPro" id="IPR029044">
    <property type="entry name" value="Nucleotide-diphossugar_trans"/>
</dbReference>
<dbReference type="PANTHER" id="PTHR40392">
    <property type="entry name" value="2-PHOSPHO-L-LACTATE GUANYLYLTRANSFERASE"/>
    <property type="match status" value="1"/>
</dbReference>
<dbReference type="Proteomes" id="UP001556118">
    <property type="component" value="Unassembled WGS sequence"/>
</dbReference>
<dbReference type="SUPFAM" id="SSF53448">
    <property type="entry name" value="Nucleotide-diphospho-sugar transferases"/>
    <property type="match status" value="1"/>
</dbReference>
<reference evidence="5 6" key="1">
    <citation type="submission" date="2024-06" db="EMBL/GenBank/DDBJ databases">
        <title>Novosphingobium rhizovicinus M1R2S20.</title>
        <authorList>
            <person name="Sun J.-Q."/>
        </authorList>
    </citation>
    <scope>NUCLEOTIDE SEQUENCE [LARGE SCALE GENOMIC DNA]</scope>
    <source>
        <strain evidence="5 6">M1R2S20</strain>
    </source>
</reference>
<dbReference type="EMBL" id="JBFNXR010000033">
    <property type="protein sequence ID" value="MEW9855488.1"/>
    <property type="molecule type" value="Genomic_DNA"/>
</dbReference>
<proteinExistence type="predicted"/>
<evidence type="ECO:0000256" key="3">
    <source>
        <dbReference type="ARBA" id="ARBA00022741"/>
    </source>
</evidence>
<dbReference type="NCBIfam" id="TIGR03552">
    <property type="entry name" value="F420_cofC"/>
    <property type="match status" value="1"/>
</dbReference>
<keyword evidence="6" id="KW-1185">Reference proteome</keyword>
<name>A0ABV3RBK6_9SPHN</name>
<evidence type="ECO:0000256" key="1">
    <source>
        <dbReference type="ARBA" id="ARBA00022679"/>
    </source>
</evidence>
<sequence length="201" mass="21328">MGEATTCWALIPIKPPGQGKSRLSGALDAQVRSRLVEAMLKRVADAARASPAIQRVCLLSDPELRCAAPLAVLNDAGGGLNTALEAAMATLPQPAPDRIVVIAADLPQLSPQDLTMLATVSPRTIAIAPDRHGMGTNAISLPITAAQRFRFQFGTQSFIAHRHEADRLGYSVETMLSDGLEKDIDEPADLPDAEVCLQEAL</sequence>
<dbReference type="Gene3D" id="3.90.550.10">
    <property type="entry name" value="Spore Coat Polysaccharide Biosynthesis Protein SpsA, Chain A"/>
    <property type="match status" value="1"/>
</dbReference>
<evidence type="ECO:0000313" key="5">
    <source>
        <dbReference type="EMBL" id="MEW9855488.1"/>
    </source>
</evidence>
<evidence type="ECO:0000256" key="4">
    <source>
        <dbReference type="ARBA" id="ARBA00023134"/>
    </source>
</evidence>